<organism evidence="5 6">
    <name type="scientific">Ursidibacter maritimus</name>
    <dbReference type="NCBI Taxonomy" id="1331689"/>
    <lineage>
        <taxon>Bacteria</taxon>
        <taxon>Pseudomonadati</taxon>
        <taxon>Pseudomonadota</taxon>
        <taxon>Gammaproteobacteria</taxon>
        <taxon>Pasteurellales</taxon>
        <taxon>Pasteurellaceae</taxon>
        <taxon>Ursidibacter</taxon>
    </lineage>
</organism>
<dbReference type="InterPro" id="IPR053142">
    <property type="entry name" value="PchR_regulatory_protein"/>
</dbReference>
<sequence>MKQHKIHLENQYPSISGNITINHFRSGLRTKYSDIDILSPTSEISGGVFTADLRLVITLTGVSKIQFEHGVFRQDATSHPKAAFLSIAKDEQGWKHFSECTQQSEFVVFISREWLMNNGFLDNEDYISLQRLNQQHLTTFPILANQRILTLVKQLKSEGVIDLPTILEKESQLLALLSESFSQLFMMVKQNELQYIQAFTKQLENGEFNTYSLAQIAKILHTNVTTLQRDFKQVHHISIGAYLRRHKLELAYNALLQGASVTIAAEIAGYTNPDNFSTAFRKQFSVSPRRVKQERLKALAIL</sequence>
<dbReference type="PANTHER" id="PTHR47893:SF1">
    <property type="entry name" value="REGULATORY PROTEIN PCHR"/>
    <property type="match status" value="1"/>
</dbReference>
<evidence type="ECO:0000259" key="3">
    <source>
        <dbReference type="PROSITE" id="PS01124"/>
    </source>
</evidence>
<evidence type="ECO:0000256" key="2">
    <source>
        <dbReference type="ARBA" id="ARBA00023163"/>
    </source>
</evidence>
<dbReference type="GeneID" id="65549429"/>
<dbReference type="InterPro" id="IPR009057">
    <property type="entry name" value="Homeodomain-like_sf"/>
</dbReference>
<evidence type="ECO:0000313" key="5">
    <source>
        <dbReference type="EMBL" id="MBV6546266.1"/>
    </source>
</evidence>
<evidence type="ECO:0000256" key="1">
    <source>
        <dbReference type="ARBA" id="ARBA00023015"/>
    </source>
</evidence>
<proteinExistence type="predicted"/>
<comment type="caution">
    <text evidence="5">The sequence shown here is derived from an EMBL/GenBank/DDBJ whole genome shotgun (WGS) entry which is preliminary data.</text>
</comment>
<dbReference type="PROSITE" id="PS01124">
    <property type="entry name" value="HTH_ARAC_FAMILY_2"/>
    <property type="match status" value="1"/>
</dbReference>
<keyword evidence="2" id="KW-0804">Transcription</keyword>
<dbReference type="GO" id="GO:0043565">
    <property type="term" value="F:sequence-specific DNA binding"/>
    <property type="evidence" value="ECO:0007669"/>
    <property type="project" value="InterPro"/>
</dbReference>
<dbReference type="Pfam" id="PF12833">
    <property type="entry name" value="HTH_18"/>
    <property type="match status" value="1"/>
</dbReference>
<evidence type="ECO:0000313" key="4">
    <source>
        <dbReference type="EMBL" id="MBV6531978.1"/>
    </source>
</evidence>
<dbReference type="AlphaFoldDB" id="A0A949SZS4"/>
<dbReference type="OrthoDB" id="6670788at2"/>
<dbReference type="Gene3D" id="1.10.10.60">
    <property type="entry name" value="Homeodomain-like"/>
    <property type="match status" value="1"/>
</dbReference>
<keyword evidence="1" id="KW-0805">Transcription regulation</keyword>
<keyword evidence="7" id="KW-1185">Reference proteome</keyword>
<dbReference type="EMBL" id="JABULY010000004">
    <property type="protein sequence ID" value="MBV6531978.1"/>
    <property type="molecule type" value="Genomic_DNA"/>
</dbReference>
<feature type="domain" description="HTH araC/xylS-type" evidence="3">
    <location>
        <begin position="193"/>
        <end position="294"/>
    </location>
</feature>
<reference evidence="5 7" key="1">
    <citation type="journal article" date="2021" name="Mol. Ecol.">
        <title>Polar bear-adapted Ursidibacter maritimus are remarkably conserved after generations in captivity.</title>
        <authorList>
            <person name="Espinosa-Gongora C."/>
            <person name="Hansen M.J."/>
            <person name="Bertelsen M.F."/>
            <person name="Bojesen A.M."/>
        </authorList>
    </citation>
    <scope>NUCLEOTIDE SEQUENCE</scope>
    <source>
        <strain evidence="5">Pb43105x</strain>
        <strain evidence="4 7">Pb43106</strain>
    </source>
</reference>
<protein>
    <submittedName>
        <fullName evidence="5">Helix-turn-helix transcriptional regulator</fullName>
    </submittedName>
</protein>
<gene>
    <name evidence="4" type="ORF">HT657_07500</name>
    <name evidence="5" type="ORF">HT672_02980</name>
</gene>
<dbReference type="PANTHER" id="PTHR47893">
    <property type="entry name" value="REGULATORY PROTEIN PCHR"/>
    <property type="match status" value="1"/>
</dbReference>
<dbReference type="SMART" id="SM00342">
    <property type="entry name" value="HTH_ARAC"/>
    <property type="match status" value="1"/>
</dbReference>
<name>A0A949SZS4_9PAST</name>
<evidence type="ECO:0000313" key="6">
    <source>
        <dbReference type="Proteomes" id="UP000732858"/>
    </source>
</evidence>
<accession>A0A949SZS4</accession>
<evidence type="ECO:0000313" key="7">
    <source>
        <dbReference type="Proteomes" id="UP001196379"/>
    </source>
</evidence>
<dbReference type="EMBL" id="JABUMC010000004">
    <property type="protein sequence ID" value="MBV6546266.1"/>
    <property type="molecule type" value="Genomic_DNA"/>
</dbReference>
<dbReference type="GO" id="GO:0003700">
    <property type="term" value="F:DNA-binding transcription factor activity"/>
    <property type="evidence" value="ECO:0007669"/>
    <property type="project" value="InterPro"/>
</dbReference>
<dbReference type="SUPFAM" id="SSF46689">
    <property type="entry name" value="Homeodomain-like"/>
    <property type="match status" value="1"/>
</dbReference>
<dbReference type="Proteomes" id="UP000732858">
    <property type="component" value="Unassembled WGS sequence"/>
</dbReference>
<dbReference type="Proteomes" id="UP001196379">
    <property type="component" value="Unassembled WGS sequence"/>
</dbReference>
<dbReference type="RefSeq" id="WP_157403532.1">
    <property type="nucleotide sequence ID" value="NZ_JABULY010000004.1"/>
</dbReference>
<dbReference type="InterPro" id="IPR018060">
    <property type="entry name" value="HTH_AraC"/>
</dbReference>